<comment type="caution">
    <text evidence="1">The sequence shown here is derived from an EMBL/GenBank/DDBJ whole genome shotgun (WGS) entry which is preliminary data.</text>
</comment>
<dbReference type="EMBL" id="JAHRIQ010109425">
    <property type="protein sequence ID" value="MEQ2257197.1"/>
    <property type="molecule type" value="Genomic_DNA"/>
</dbReference>
<dbReference type="Proteomes" id="UP001482620">
    <property type="component" value="Unassembled WGS sequence"/>
</dbReference>
<proteinExistence type="predicted"/>
<protein>
    <submittedName>
        <fullName evidence="1">Uncharacterized protein</fullName>
    </submittedName>
</protein>
<sequence>MNMLYSKLFHCSSGCIFRVVVQLKGEPLPQSQVFCCFLQVSFQNYSTLYLPSSIFHLTSFPVPAVGKHSYSMMLPLPCLTVWMVCSRECAVLVFCLNLK</sequence>
<gene>
    <name evidence="1" type="ORF">ILYODFUR_032174</name>
</gene>
<reference evidence="1 2" key="1">
    <citation type="submission" date="2021-06" db="EMBL/GenBank/DDBJ databases">
        <authorList>
            <person name="Palmer J.M."/>
        </authorList>
    </citation>
    <scope>NUCLEOTIDE SEQUENCE [LARGE SCALE GENOMIC DNA]</scope>
    <source>
        <strain evidence="2">if_2019</strain>
        <tissue evidence="1">Muscle</tissue>
    </source>
</reference>
<evidence type="ECO:0000313" key="2">
    <source>
        <dbReference type="Proteomes" id="UP001482620"/>
    </source>
</evidence>
<accession>A0ABV0VLV5</accession>
<evidence type="ECO:0000313" key="1">
    <source>
        <dbReference type="EMBL" id="MEQ2257197.1"/>
    </source>
</evidence>
<name>A0ABV0VLV5_9TELE</name>
<keyword evidence="2" id="KW-1185">Reference proteome</keyword>
<organism evidence="1 2">
    <name type="scientific">Ilyodon furcidens</name>
    <name type="common">goldbreast splitfin</name>
    <dbReference type="NCBI Taxonomy" id="33524"/>
    <lineage>
        <taxon>Eukaryota</taxon>
        <taxon>Metazoa</taxon>
        <taxon>Chordata</taxon>
        <taxon>Craniata</taxon>
        <taxon>Vertebrata</taxon>
        <taxon>Euteleostomi</taxon>
        <taxon>Actinopterygii</taxon>
        <taxon>Neopterygii</taxon>
        <taxon>Teleostei</taxon>
        <taxon>Neoteleostei</taxon>
        <taxon>Acanthomorphata</taxon>
        <taxon>Ovalentaria</taxon>
        <taxon>Atherinomorphae</taxon>
        <taxon>Cyprinodontiformes</taxon>
        <taxon>Goodeidae</taxon>
        <taxon>Ilyodon</taxon>
    </lineage>
</organism>